<dbReference type="Gene3D" id="1.10.510.10">
    <property type="entry name" value="Transferase(Phosphotransferase) domain 1"/>
    <property type="match status" value="1"/>
</dbReference>
<dbReference type="Gene3D" id="3.30.200.20">
    <property type="entry name" value="Phosphorylase Kinase, domain 1"/>
    <property type="match status" value="1"/>
</dbReference>
<dbReference type="EMBL" id="APAU02000010">
    <property type="protein sequence ID" value="EUB62920.1"/>
    <property type="molecule type" value="Genomic_DNA"/>
</dbReference>
<dbReference type="InterPro" id="IPR050629">
    <property type="entry name" value="STE20/SPS1-PAK"/>
</dbReference>
<evidence type="ECO:0000256" key="2">
    <source>
        <dbReference type="ARBA" id="ARBA00012513"/>
    </source>
</evidence>
<feature type="coiled-coil region" evidence="11">
    <location>
        <begin position="37"/>
        <end position="64"/>
    </location>
</feature>
<dbReference type="OrthoDB" id="8693905at2759"/>
<evidence type="ECO:0000256" key="11">
    <source>
        <dbReference type="SAM" id="Coils"/>
    </source>
</evidence>
<dbReference type="GO" id="GO:0005737">
    <property type="term" value="C:cytoplasm"/>
    <property type="evidence" value="ECO:0007669"/>
    <property type="project" value="TreeGrafter"/>
</dbReference>
<evidence type="ECO:0000256" key="3">
    <source>
        <dbReference type="ARBA" id="ARBA00022527"/>
    </source>
</evidence>
<evidence type="ECO:0000256" key="6">
    <source>
        <dbReference type="ARBA" id="ARBA00022777"/>
    </source>
</evidence>
<organism evidence="14 15">
    <name type="scientific">Echinococcus granulosus</name>
    <name type="common">Hydatid tapeworm</name>
    <dbReference type="NCBI Taxonomy" id="6210"/>
    <lineage>
        <taxon>Eukaryota</taxon>
        <taxon>Metazoa</taxon>
        <taxon>Spiralia</taxon>
        <taxon>Lophotrochozoa</taxon>
        <taxon>Platyhelminthes</taxon>
        <taxon>Cestoda</taxon>
        <taxon>Eucestoda</taxon>
        <taxon>Cyclophyllidea</taxon>
        <taxon>Taeniidae</taxon>
        <taxon>Echinococcus</taxon>
        <taxon>Echinococcus granulosus group</taxon>
    </lineage>
</organism>
<name>W6UMX4_ECHGR</name>
<feature type="region of interest" description="Disordered" evidence="12">
    <location>
        <begin position="273"/>
        <end position="389"/>
    </location>
</feature>
<sequence length="511" mass="55988">MYNQVDPETLYDVNERIGRGAFGEVFKGVDKRTLRPVAIKRIDLEEALDELEDIQQEISILSQCDSPYITKYYGSYLKGTKLWIIMEFMGGGSALEIRKAVIIDEPNIATILHEVLMGLDYLHSEGKLHRDIKAANILLSDKGEVKLADFGVAGQLTKTTKKRVTFVGTPFWMAPEVIRASSYDHKRYSAQELLKHSFVKKPRRTVYLQELIEAYRAAQLRGTSDEDDDDSDTVLARQHSDNLNGHVPTFKWNFNTVKMPTNASVVAQFGGSGGGSTSGGGGVVLPSVPAHGSPSPKKPITSQMPPPGRNFTPPAVPDGGLAGQRQSWFAGQQPASRFSETPNRTPPTAAANHRAPPHFINDARSPNKQTVPPLVPNRPNAGPAGLSSSAAGLALRSSSANPIPNSSSPKSGDFKTHIRPLLLDIQRMYENVASNHSFCIDSLTRSFDRADTQIASFTKSFVIELTRQILNNDPSITGERKEQAIRRAMRLRNLTPSSGVSRTVQIQTYGG</sequence>
<feature type="binding site" evidence="10">
    <location>
        <position position="40"/>
    </location>
    <ligand>
        <name>ATP</name>
        <dbReference type="ChEBI" id="CHEBI:30616"/>
    </ligand>
</feature>
<accession>W6UMX4</accession>
<evidence type="ECO:0000256" key="7">
    <source>
        <dbReference type="ARBA" id="ARBA00022840"/>
    </source>
</evidence>
<dbReference type="SMART" id="SM00220">
    <property type="entry name" value="S_TKc"/>
    <property type="match status" value="1"/>
</dbReference>
<keyword evidence="11" id="KW-0175">Coiled coil</keyword>
<keyword evidence="7 10" id="KW-0067">ATP-binding</keyword>
<dbReference type="AlphaFoldDB" id="W6UMX4"/>
<dbReference type="InterPro" id="IPR011009">
    <property type="entry name" value="Kinase-like_dom_sf"/>
</dbReference>
<comment type="catalytic activity">
    <reaction evidence="8">
        <text>L-threonyl-[protein] + ATP = O-phospho-L-threonyl-[protein] + ADP + H(+)</text>
        <dbReference type="Rhea" id="RHEA:46608"/>
        <dbReference type="Rhea" id="RHEA-COMP:11060"/>
        <dbReference type="Rhea" id="RHEA-COMP:11605"/>
        <dbReference type="ChEBI" id="CHEBI:15378"/>
        <dbReference type="ChEBI" id="CHEBI:30013"/>
        <dbReference type="ChEBI" id="CHEBI:30616"/>
        <dbReference type="ChEBI" id="CHEBI:61977"/>
        <dbReference type="ChEBI" id="CHEBI:456216"/>
        <dbReference type="EC" id="2.7.11.1"/>
    </reaction>
</comment>
<protein>
    <recommendedName>
        <fullName evidence="2">non-specific serine/threonine protein kinase</fullName>
        <ecNumber evidence="2">2.7.11.1</ecNumber>
    </recommendedName>
</protein>
<dbReference type="GO" id="GO:0004674">
    <property type="term" value="F:protein serine/threonine kinase activity"/>
    <property type="evidence" value="ECO:0007669"/>
    <property type="project" value="UniProtKB-KW"/>
</dbReference>
<dbReference type="Pfam" id="PF00069">
    <property type="entry name" value="Pkinase"/>
    <property type="match status" value="1"/>
</dbReference>
<feature type="region of interest" description="Disordered" evidence="12">
    <location>
        <begin position="221"/>
        <end position="242"/>
    </location>
</feature>
<dbReference type="PROSITE" id="PS50011">
    <property type="entry name" value="PROTEIN_KINASE_DOM"/>
    <property type="match status" value="1"/>
</dbReference>
<dbReference type="GeneID" id="36338076"/>
<evidence type="ECO:0000256" key="8">
    <source>
        <dbReference type="ARBA" id="ARBA00047899"/>
    </source>
</evidence>
<evidence type="ECO:0000259" key="13">
    <source>
        <dbReference type="PROSITE" id="PS50011"/>
    </source>
</evidence>
<proteinExistence type="inferred from homology"/>
<reference evidence="14 15" key="1">
    <citation type="journal article" date="2013" name="Nat. Genet.">
        <title>The genome of the hydatid tapeworm Echinococcus granulosus.</title>
        <authorList>
            <person name="Zheng H."/>
            <person name="Zhang W."/>
            <person name="Zhang L."/>
            <person name="Zhang Z."/>
            <person name="Li J."/>
            <person name="Lu G."/>
            <person name="Zhu Y."/>
            <person name="Wang Y."/>
            <person name="Huang Y."/>
            <person name="Liu J."/>
            <person name="Kang H."/>
            <person name="Chen J."/>
            <person name="Wang L."/>
            <person name="Chen A."/>
            <person name="Yu S."/>
            <person name="Gao Z."/>
            <person name="Jin L."/>
            <person name="Gu W."/>
            <person name="Wang Z."/>
            <person name="Zhao L."/>
            <person name="Shi B."/>
            <person name="Wen H."/>
            <person name="Lin R."/>
            <person name="Jones M.K."/>
            <person name="Brejova B."/>
            <person name="Vinar T."/>
            <person name="Zhao G."/>
            <person name="McManus D.P."/>
            <person name="Chen Z."/>
            <person name="Zhou Y."/>
            <person name="Wang S."/>
        </authorList>
    </citation>
    <scope>NUCLEOTIDE SEQUENCE [LARGE SCALE GENOMIC DNA]</scope>
</reference>
<dbReference type="CTD" id="36338076"/>
<evidence type="ECO:0000256" key="9">
    <source>
        <dbReference type="ARBA" id="ARBA00048679"/>
    </source>
</evidence>
<comment type="similarity">
    <text evidence="1">Belongs to the protein kinase superfamily. STE Ser/Thr protein kinase family. STE20 subfamily.</text>
</comment>
<dbReference type="InterPro" id="IPR017441">
    <property type="entry name" value="Protein_kinase_ATP_BS"/>
</dbReference>
<evidence type="ECO:0000256" key="10">
    <source>
        <dbReference type="PROSITE-ProRule" id="PRU10141"/>
    </source>
</evidence>
<dbReference type="EC" id="2.7.11.1" evidence="2"/>
<keyword evidence="4" id="KW-0808">Transferase</keyword>
<feature type="domain" description="Protein kinase" evidence="13">
    <location>
        <begin position="11"/>
        <end position="422"/>
    </location>
</feature>
<dbReference type="RefSeq" id="XP_024354116.1">
    <property type="nucleotide sequence ID" value="XM_024491610.1"/>
</dbReference>
<evidence type="ECO:0000256" key="12">
    <source>
        <dbReference type="SAM" id="MobiDB-lite"/>
    </source>
</evidence>
<dbReference type="STRING" id="6210.W6UMX4"/>
<keyword evidence="15" id="KW-1185">Reference proteome</keyword>
<keyword evidence="5 10" id="KW-0547">Nucleotide-binding</keyword>
<keyword evidence="3" id="KW-0723">Serine/threonine-protein kinase</keyword>
<dbReference type="Proteomes" id="UP000019149">
    <property type="component" value="Unassembled WGS sequence"/>
</dbReference>
<dbReference type="InterPro" id="IPR000719">
    <property type="entry name" value="Prot_kinase_dom"/>
</dbReference>
<dbReference type="PROSITE" id="PS00107">
    <property type="entry name" value="PROTEIN_KINASE_ATP"/>
    <property type="match status" value="1"/>
</dbReference>
<evidence type="ECO:0000313" key="15">
    <source>
        <dbReference type="Proteomes" id="UP000019149"/>
    </source>
</evidence>
<evidence type="ECO:0000256" key="5">
    <source>
        <dbReference type="ARBA" id="ARBA00022741"/>
    </source>
</evidence>
<dbReference type="KEGG" id="egl:EGR_02361"/>
<comment type="caution">
    <text evidence="14">The sequence shown here is derived from an EMBL/GenBank/DDBJ whole genome shotgun (WGS) entry which is preliminary data.</text>
</comment>
<comment type="catalytic activity">
    <reaction evidence="9">
        <text>L-seryl-[protein] + ATP = O-phospho-L-seryl-[protein] + ADP + H(+)</text>
        <dbReference type="Rhea" id="RHEA:17989"/>
        <dbReference type="Rhea" id="RHEA-COMP:9863"/>
        <dbReference type="Rhea" id="RHEA-COMP:11604"/>
        <dbReference type="ChEBI" id="CHEBI:15378"/>
        <dbReference type="ChEBI" id="CHEBI:29999"/>
        <dbReference type="ChEBI" id="CHEBI:30616"/>
        <dbReference type="ChEBI" id="CHEBI:83421"/>
        <dbReference type="ChEBI" id="CHEBI:456216"/>
        <dbReference type="EC" id="2.7.11.1"/>
    </reaction>
</comment>
<evidence type="ECO:0000256" key="1">
    <source>
        <dbReference type="ARBA" id="ARBA00008874"/>
    </source>
</evidence>
<dbReference type="PANTHER" id="PTHR48012:SF10">
    <property type="entry name" value="FI20177P1"/>
    <property type="match status" value="1"/>
</dbReference>
<dbReference type="GO" id="GO:0005524">
    <property type="term" value="F:ATP binding"/>
    <property type="evidence" value="ECO:0007669"/>
    <property type="project" value="UniProtKB-UniRule"/>
</dbReference>
<evidence type="ECO:0000313" key="14">
    <source>
        <dbReference type="EMBL" id="EUB62920.1"/>
    </source>
</evidence>
<evidence type="ECO:0000256" key="4">
    <source>
        <dbReference type="ARBA" id="ARBA00022679"/>
    </source>
</evidence>
<keyword evidence="6 14" id="KW-0418">Kinase</keyword>
<dbReference type="OMA" id="IQRMYEN"/>
<gene>
    <name evidence="14" type="ORF">EGR_02361</name>
</gene>
<dbReference type="PANTHER" id="PTHR48012">
    <property type="entry name" value="STERILE20-LIKE KINASE, ISOFORM B-RELATED"/>
    <property type="match status" value="1"/>
</dbReference>
<dbReference type="SUPFAM" id="SSF56112">
    <property type="entry name" value="Protein kinase-like (PK-like)"/>
    <property type="match status" value="1"/>
</dbReference>
<feature type="compositionally biased region" description="Polar residues" evidence="12">
    <location>
        <begin position="324"/>
        <end position="343"/>
    </location>
</feature>
<feature type="compositionally biased region" description="Gly residues" evidence="12">
    <location>
        <begin position="273"/>
        <end position="283"/>
    </location>
</feature>